<evidence type="ECO:0000313" key="1">
    <source>
        <dbReference type="EMBL" id="SEH07285.1"/>
    </source>
</evidence>
<name>A0A1H6FE33_9GAMM</name>
<gene>
    <name evidence="1" type="ORF">MBHS_03160</name>
</gene>
<evidence type="ECO:0000313" key="2">
    <source>
        <dbReference type="Proteomes" id="UP000236724"/>
    </source>
</evidence>
<dbReference type="Proteomes" id="UP000236724">
    <property type="component" value="Unassembled WGS sequence"/>
</dbReference>
<dbReference type="AlphaFoldDB" id="A0A1H6FE33"/>
<protein>
    <submittedName>
        <fullName evidence="1">Uncharacterized protein</fullName>
    </submittedName>
</protein>
<dbReference type="EMBL" id="FMSV02000528">
    <property type="protein sequence ID" value="SEH07285.1"/>
    <property type="molecule type" value="Genomic_DNA"/>
</dbReference>
<accession>A0A1H6FE33</accession>
<proteinExistence type="predicted"/>
<sequence>MITAILGLIRSEDEINAETGRRIFIHFQGVKTGA</sequence>
<organism evidence="1 2">
    <name type="scientific">Candidatus Venteria ishoeyi</name>
    <dbReference type="NCBI Taxonomy" id="1899563"/>
    <lineage>
        <taxon>Bacteria</taxon>
        <taxon>Pseudomonadati</taxon>
        <taxon>Pseudomonadota</taxon>
        <taxon>Gammaproteobacteria</taxon>
        <taxon>Thiotrichales</taxon>
        <taxon>Thiotrichaceae</taxon>
        <taxon>Venteria</taxon>
    </lineage>
</organism>
<keyword evidence="2" id="KW-1185">Reference proteome</keyword>
<reference evidence="1 2" key="1">
    <citation type="submission" date="2016-10" db="EMBL/GenBank/DDBJ databases">
        <authorList>
            <person name="de Groot N.N."/>
        </authorList>
    </citation>
    <scope>NUCLEOTIDE SEQUENCE [LARGE SCALE GENOMIC DNA]</scope>
    <source>
        <strain evidence="1">MBHS1</strain>
    </source>
</reference>